<dbReference type="PANTHER" id="PTHR21166">
    <property type="entry name" value="CELL DIVISION CONTROL PROTEIN 24 OB DOMAIN-CONTAINING PROTEIN-RELATED"/>
    <property type="match status" value="1"/>
</dbReference>
<accession>E9HN76</accession>
<dbReference type="HOGENOM" id="CLU_047465_1_0_1"/>
<dbReference type="OrthoDB" id="6378313at2759"/>
<feature type="compositionally biased region" description="Low complexity" evidence="1">
    <location>
        <begin position="149"/>
        <end position="171"/>
    </location>
</feature>
<protein>
    <submittedName>
        <fullName evidence="2">Uncharacterized protein</fullName>
    </submittedName>
</protein>
<name>E9HN76_DAPPU</name>
<feature type="region of interest" description="Disordered" evidence="1">
    <location>
        <begin position="112"/>
        <end position="135"/>
    </location>
</feature>
<dbReference type="PhylomeDB" id="E9HN76"/>
<reference evidence="2 3" key="1">
    <citation type="journal article" date="2011" name="Science">
        <title>The ecoresponsive genome of Daphnia pulex.</title>
        <authorList>
            <person name="Colbourne J.K."/>
            <person name="Pfrender M.E."/>
            <person name="Gilbert D."/>
            <person name="Thomas W.K."/>
            <person name="Tucker A."/>
            <person name="Oakley T.H."/>
            <person name="Tokishita S."/>
            <person name="Aerts A."/>
            <person name="Arnold G.J."/>
            <person name="Basu M.K."/>
            <person name="Bauer D.J."/>
            <person name="Caceres C.E."/>
            <person name="Carmel L."/>
            <person name="Casola C."/>
            <person name="Choi J.H."/>
            <person name="Detter J.C."/>
            <person name="Dong Q."/>
            <person name="Dusheyko S."/>
            <person name="Eads B.D."/>
            <person name="Frohlich T."/>
            <person name="Geiler-Samerotte K.A."/>
            <person name="Gerlach D."/>
            <person name="Hatcher P."/>
            <person name="Jogdeo S."/>
            <person name="Krijgsveld J."/>
            <person name="Kriventseva E.V."/>
            <person name="Kultz D."/>
            <person name="Laforsch C."/>
            <person name="Lindquist E."/>
            <person name="Lopez J."/>
            <person name="Manak J.R."/>
            <person name="Muller J."/>
            <person name="Pangilinan J."/>
            <person name="Patwardhan R.P."/>
            <person name="Pitluck S."/>
            <person name="Pritham E.J."/>
            <person name="Rechtsteiner A."/>
            <person name="Rho M."/>
            <person name="Rogozin I.B."/>
            <person name="Sakarya O."/>
            <person name="Salamov A."/>
            <person name="Schaack S."/>
            <person name="Shapiro H."/>
            <person name="Shiga Y."/>
            <person name="Skalitzky C."/>
            <person name="Smith Z."/>
            <person name="Souvorov A."/>
            <person name="Sung W."/>
            <person name="Tang Z."/>
            <person name="Tsuchiya D."/>
            <person name="Tu H."/>
            <person name="Vos H."/>
            <person name="Wang M."/>
            <person name="Wolf Y.I."/>
            <person name="Yamagata H."/>
            <person name="Yamada T."/>
            <person name="Ye Y."/>
            <person name="Shaw J.R."/>
            <person name="Andrews J."/>
            <person name="Crease T.J."/>
            <person name="Tang H."/>
            <person name="Lucas S.M."/>
            <person name="Robertson H.M."/>
            <person name="Bork P."/>
            <person name="Koonin E.V."/>
            <person name="Zdobnov E.M."/>
            <person name="Grigoriev I.V."/>
            <person name="Lynch M."/>
            <person name="Boore J.L."/>
        </authorList>
    </citation>
    <scope>NUCLEOTIDE SEQUENCE [LARGE SCALE GENOMIC DNA]</scope>
</reference>
<feature type="region of interest" description="Disordered" evidence="1">
    <location>
        <begin position="149"/>
        <end position="174"/>
    </location>
</feature>
<dbReference type="STRING" id="6669.E9HN76"/>
<dbReference type="KEGG" id="dpx:DAPPUDRAFT_331710"/>
<dbReference type="InParanoid" id="E9HN76"/>
<dbReference type="AlphaFoldDB" id="E9HN76"/>
<dbReference type="eggNOG" id="ENOG502T1CM">
    <property type="taxonomic scope" value="Eukaryota"/>
</dbReference>
<keyword evidence="3" id="KW-1185">Reference proteome</keyword>
<dbReference type="InterPro" id="IPR005312">
    <property type="entry name" value="DUF1759"/>
</dbReference>
<dbReference type="GO" id="GO:0000712">
    <property type="term" value="P:resolution of meiotic recombination intermediates"/>
    <property type="evidence" value="ECO:0000318"/>
    <property type="project" value="GO_Central"/>
</dbReference>
<dbReference type="GO" id="GO:0008310">
    <property type="term" value="F:single-stranded DNA 3'-5' DNA exonuclease activity"/>
    <property type="evidence" value="ECO:0000318"/>
    <property type="project" value="GO_Central"/>
</dbReference>
<dbReference type="GO" id="GO:0003697">
    <property type="term" value="F:single-stranded DNA binding"/>
    <property type="evidence" value="ECO:0000318"/>
    <property type="project" value="GO_Central"/>
</dbReference>
<gene>
    <name evidence="2" type="ORF">DAPPUDRAFT_331710</name>
</gene>
<dbReference type="EMBL" id="GL732694">
    <property type="protein sequence ID" value="EFX66787.1"/>
    <property type="molecule type" value="Genomic_DNA"/>
</dbReference>
<sequence length="303" mass="34659">MAPPRNPTPGGSRSAVKGHLTRILKTIKDAESEAMTAKLDVELAGEETKLDEKMEHFKKLSVECQKEMTTDNGANQQDLDAEYDSVNQMEDEVRAGKNIIILKRQEWKDFKEEERVKEAERRRMQERKDDDDARDQKMQDFMQRILAAQASTTSTSATTSTTSTTTPAQTTRLPQRQIKPFKGDILEWTPFWESFNAAIHSSSIAAVQKFDYLKQPFPDLDLESRSMISVYLNRGSLVKLLPFKYFFVNEPSIKMSIDLFMLNFNLEMEFKVKLLVFRESAVLVCSKDLVSDGNHNGVCDGYF</sequence>
<dbReference type="PANTHER" id="PTHR21166:SF2">
    <property type="entry name" value="CELL DIVISION CONTROL PROTEIN 24 OB DOMAIN-CONTAINING PROTEIN-RELATED"/>
    <property type="match status" value="1"/>
</dbReference>
<dbReference type="Proteomes" id="UP000000305">
    <property type="component" value="Unassembled WGS sequence"/>
</dbReference>
<evidence type="ECO:0000256" key="1">
    <source>
        <dbReference type="SAM" id="MobiDB-lite"/>
    </source>
</evidence>
<evidence type="ECO:0000313" key="3">
    <source>
        <dbReference type="Proteomes" id="UP000000305"/>
    </source>
</evidence>
<dbReference type="InterPro" id="IPR052469">
    <property type="entry name" value="MEIOB"/>
</dbReference>
<proteinExistence type="predicted"/>
<evidence type="ECO:0000313" key="2">
    <source>
        <dbReference type="EMBL" id="EFX66787.1"/>
    </source>
</evidence>
<organism evidence="2 3">
    <name type="scientific">Daphnia pulex</name>
    <name type="common">Water flea</name>
    <dbReference type="NCBI Taxonomy" id="6669"/>
    <lineage>
        <taxon>Eukaryota</taxon>
        <taxon>Metazoa</taxon>
        <taxon>Ecdysozoa</taxon>
        <taxon>Arthropoda</taxon>
        <taxon>Crustacea</taxon>
        <taxon>Branchiopoda</taxon>
        <taxon>Diplostraca</taxon>
        <taxon>Cladocera</taxon>
        <taxon>Anomopoda</taxon>
        <taxon>Daphniidae</taxon>
        <taxon>Daphnia</taxon>
    </lineage>
</organism>
<dbReference type="Pfam" id="PF03564">
    <property type="entry name" value="DUF1759"/>
    <property type="match status" value="1"/>
</dbReference>